<reference evidence="2" key="1">
    <citation type="submission" date="2016-10" db="EMBL/GenBank/DDBJ databases">
        <authorList>
            <person name="Varghese N."/>
            <person name="Submissions S."/>
        </authorList>
    </citation>
    <scope>NUCLEOTIDE SEQUENCE [LARGE SCALE GENOMIC DNA]</scope>
    <source>
        <strain evidence="2">DSM 16995</strain>
    </source>
</reference>
<protein>
    <submittedName>
        <fullName evidence="1">Uncharacterized protein</fullName>
    </submittedName>
</protein>
<proteinExistence type="predicted"/>
<dbReference type="OrthoDB" id="598068at2"/>
<dbReference type="EMBL" id="FNGA01000002">
    <property type="protein sequence ID" value="SDK83444.1"/>
    <property type="molecule type" value="Genomic_DNA"/>
</dbReference>
<evidence type="ECO:0000313" key="1">
    <source>
        <dbReference type="EMBL" id="SDK83444.1"/>
    </source>
</evidence>
<gene>
    <name evidence="1" type="ORF">SAMN05660337_1388</name>
</gene>
<keyword evidence="2" id="KW-1185">Reference proteome</keyword>
<organism evidence="1 2">
    <name type="scientific">Maridesulfovibrio ferrireducens</name>
    <dbReference type="NCBI Taxonomy" id="246191"/>
    <lineage>
        <taxon>Bacteria</taxon>
        <taxon>Pseudomonadati</taxon>
        <taxon>Thermodesulfobacteriota</taxon>
        <taxon>Desulfovibrionia</taxon>
        <taxon>Desulfovibrionales</taxon>
        <taxon>Desulfovibrionaceae</taxon>
        <taxon>Maridesulfovibrio</taxon>
    </lineage>
</organism>
<dbReference type="AlphaFoldDB" id="A0A1G9F4W6"/>
<evidence type="ECO:0000313" key="2">
    <source>
        <dbReference type="Proteomes" id="UP000199053"/>
    </source>
</evidence>
<sequence>MTYIYSGVELEERNCPHCNEPLSPWIAPPESGWGVIVVCNNNKCSFFVGSDSDIINKREDSNLGCRYAENPDNKYTPFNLLAWCK</sequence>
<name>A0A1G9F4W6_9BACT</name>
<accession>A0A1G9F4W6</accession>
<dbReference type="STRING" id="246191.SAMN05660337_1388"/>
<dbReference type="RefSeq" id="WP_092159564.1">
    <property type="nucleotide sequence ID" value="NZ_FNGA01000002.1"/>
</dbReference>
<dbReference type="Proteomes" id="UP000199053">
    <property type="component" value="Unassembled WGS sequence"/>
</dbReference>